<dbReference type="AlphaFoldDB" id="A0A8K0X9G3"/>
<keyword evidence="3" id="KW-1185">Reference proteome</keyword>
<protein>
    <submittedName>
        <fullName evidence="2">Memo-like protein</fullName>
    </submittedName>
</protein>
<dbReference type="OrthoDB" id="417112at2759"/>
<accession>A0A8K0X9G3</accession>
<dbReference type="Gene3D" id="3.40.830.10">
    <property type="entry name" value="LigB-like"/>
    <property type="match status" value="1"/>
</dbReference>
<dbReference type="Pfam" id="PF01875">
    <property type="entry name" value="Memo"/>
    <property type="match status" value="1"/>
</dbReference>
<dbReference type="PANTHER" id="PTHR11060:SF0">
    <property type="entry name" value="PROTEIN MEMO1"/>
    <property type="match status" value="1"/>
</dbReference>
<gene>
    <name evidence="2" type="ORF">B0T11DRAFT_269397</name>
</gene>
<dbReference type="PANTHER" id="PTHR11060">
    <property type="entry name" value="PROTEIN MEMO1"/>
    <property type="match status" value="1"/>
</dbReference>
<evidence type="ECO:0000313" key="2">
    <source>
        <dbReference type="EMBL" id="KAH7374930.1"/>
    </source>
</evidence>
<sequence length="333" mass="37475">MDPSIHRLPGKQGSWYLEDPAALRAQLKGFLDRVPAQLDGVDLPIPRARIIIAPHAGYSYSGKAAAWAYKALDLSAAKRVFILGPSHTYYLHGCAVTKYHHYDTPFGPLSVDRMAIRNILEQERNITEIPTRKDDGEHSLEMHLPYLYLRLEETFGSDPSKFPPIVPLLIGDGNMDEERQIGLWLVEFMKDPETAFIISSDFCHWGEHFSYRPYNAKAERGGLLTQVSSRNPPPPDGMPIHKTIKMLDDMAIDAIKTGEHRAFLANLAYSKNTVCGRHPIGVAMAAMEMLKQRSEEHSSGEEGKFKFVRYERSSYVEEVDDSSVSYASAYAVM</sequence>
<evidence type="ECO:0000256" key="1">
    <source>
        <dbReference type="ARBA" id="ARBA00006315"/>
    </source>
</evidence>
<dbReference type="InterPro" id="IPR002737">
    <property type="entry name" value="MEMO1_fam"/>
</dbReference>
<reference evidence="2" key="1">
    <citation type="journal article" date="2021" name="Nat. Commun.">
        <title>Genetic determinants of endophytism in the Arabidopsis root mycobiome.</title>
        <authorList>
            <person name="Mesny F."/>
            <person name="Miyauchi S."/>
            <person name="Thiergart T."/>
            <person name="Pickel B."/>
            <person name="Atanasova L."/>
            <person name="Karlsson M."/>
            <person name="Huettel B."/>
            <person name="Barry K.W."/>
            <person name="Haridas S."/>
            <person name="Chen C."/>
            <person name="Bauer D."/>
            <person name="Andreopoulos W."/>
            <person name="Pangilinan J."/>
            <person name="LaButti K."/>
            <person name="Riley R."/>
            <person name="Lipzen A."/>
            <person name="Clum A."/>
            <person name="Drula E."/>
            <person name="Henrissat B."/>
            <person name="Kohler A."/>
            <person name="Grigoriev I.V."/>
            <person name="Martin F.M."/>
            <person name="Hacquard S."/>
        </authorList>
    </citation>
    <scope>NUCLEOTIDE SEQUENCE</scope>
    <source>
        <strain evidence="2">MPI-CAGE-AT-0016</strain>
    </source>
</reference>
<proteinExistence type="inferred from homology"/>
<dbReference type="EMBL" id="JAGPXD010000001">
    <property type="protein sequence ID" value="KAH7374930.1"/>
    <property type="molecule type" value="Genomic_DNA"/>
</dbReference>
<dbReference type="HAMAP" id="MF_00055">
    <property type="entry name" value="MEMO1"/>
    <property type="match status" value="1"/>
</dbReference>
<dbReference type="NCBIfam" id="TIGR04336">
    <property type="entry name" value="AmmeMemoSam_B"/>
    <property type="match status" value="1"/>
</dbReference>
<dbReference type="Proteomes" id="UP000813385">
    <property type="component" value="Unassembled WGS sequence"/>
</dbReference>
<dbReference type="CDD" id="cd07361">
    <property type="entry name" value="MEMO_like"/>
    <property type="match status" value="1"/>
</dbReference>
<name>A0A8K0X9G3_9PEZI</name>
<evidence type="ECO:0000313" key="3">
    <source>
        <dbReference type="Proteomes" id="UP000813385"/>
    </source>
</evidence>
<comment type="similarity">
    <text evidence="1">Belongs to the MEMO1 family.</text>
</comment>
<comment type="caution">
    <text evidence="2">The sequence shown here is derived from an EMBL/GenBank/DDBJ whole genome shotgun (WGS) entry which is preliminary data.</text>
</comment>
<organism evidence="2 3">
    <name type="scientific">Plectosphaerella cucumerina</name>
    <dbReference type="NCBI Taxonomy" id="40658"/>
    <lineage>
        <taxon>Eukaryota</taxon>
        <taxon>Fungi</taxon>
        <taxon>Dikarya</taxon>
        <taxon>Ascomycota</taxon>
        <taxon>Pezizomycotina</taxon>
        <taxon>Sordariomycetes</taxon>
        <taxon>Hypocreomycetidae</taxon>
        <taxon>Glomerellales</taxon>
        <taxon>Plectosphaerellaceae</taxon>
        <taxon>Plectosphaerella</taxon>
    </lineage>
</organism>